<reference evidence="2" key="1">
    <citation type="submission" date="2016-02" db="EMBL/GenBank/DDBJ databases">
        <authorList>
            <person name="Holder M.E."/>
            <person name="Ajami N.J."/>
            <person name="Petrosino J.F."/>
        </authorList>
    </citation>
    <scope>NUCLEOTIDE SEQUENCE [LARGE SCALE GENOMIC DNA]</scope>
    <source>
        <strain evidence="2">CCUG 36733</strain>
    </source>
</reference>
<dbReference type="KEGG" id="ard:AXF14_12750"/>
<dbReference type="OrthoDB" id="3215033at2"/>
<dbReference type="STRING" id="111015.AXF14_12750"/>
<accession>A0A0X8JG98</accession>
<evidence type="ECO:0000313" key="2">
    <source>
        <dbReference type="Proteomes" id="UP000065220"/>
    </source>
</evidence>
<dbReference type="InterPro" id="IPR021408">
    <property type="entry name" value="DUF3046"/>
</dbReference>
<sequence length="74" mass="8305">MKHSEFWSAVDTVFGSGYGRSLTQDLVLPGIGMTSVDALEAGVAPRDVWGALCDETDRSDADRWVFRDDTRRRR</sequence>
<evidence type="ECO:0008006" key="3">
    <source>
        <dbReference type="Google" id="ProtNLM"/>
    </source>
</evidence>
<proteinExistence type="predicted"/>
<protein>
    <recommendedName>
        <fullName evidence="3">Histidine kinase</fullName>
    </recommendedName>
</protein>
<evidence type="ECO:0000313" key="1">
    <source>
        <dbReference type="EMBL" id="AMD88283.1"/>
    </source>
</evidence>
<dbReference type="Pfam" id="PF11248">
    <property type="entry name" value="DUF3046"/>
    <property type="match status" value="1"/>
</dbReference>
<name>A0A0X8JG98_ACTRD</name>
<dbReference type="RefSeq" id="WP_067943750.1">
    <property type="nucleotide sequence ID" value="NZ_CAUHMM010000086.1"/>
</dbReference>
<dbReference type="Proteomes" id="UP000065220">
    <property type="component" value="Chromosome"/>
</dbReference>
<organism evidence="1 2">
    <name type="scientific">Actinomyces radicidentis</name>
    <dbReference type="NCBI Taxonomy" id="111015"/>
    <lineage>
        <taxon>Bacteria</taxon>
        <taxon>Bacillati</taxon>
        <taxon>Actinomycetota</taxon>
        <taxon>Actinomycetes</taxon>
        <taxon>Actinomycetales</taxon>
        <taxon>Actinomycetaceae</taxon>
        <taxon>Actinomyces</taxon>
    </lineage>
</organism>
<dbReference type="EMBL" id="CP014228">
    <property type="protein sequence ID" value="AMD88283.1"/>
    <property type="molecule type" value="Genomic_DNA"/>
</dbReference>
<dbReference type="AlphaFoldDB" id="A0A0X8JG98"/>
<keyword evidence="2" id="KW-1185">Reference proteome</keyword>
<gene>
    <name evidence="1" type="ORF">AXF14_12750</name>
</gene>